<evidence type="ECO:0000256" key="1">
    <source>
        <dbReference type="ARBA" id="ARBA00004173"/>
    </source>
</evidence>
<evidence type="ECO:0000313" key="10">
    <source>
        <dbReference type="EMBL" id="KAG5284574.1"/>
    </source>
</evidence>
<keyword evidence="4" id="KW-0689">Ribosomal protein</keyword>
<dbReference type="PANTHER" id="PTHR13231">
    <property type="entry name" value="MITOCHONDRIAL RIBOSOMAL PROTEIN S31"/>
    <property type="match status" value="1"/>
</dbReference>
<comment type="similarity">
    <text evidence="2">Belongs to the mitochondrion-specific ribosomal protein mS31 family.</text>
</comment>
<organism evidence="10 11">
    <name type="scientific">Alosa alosa</name>
    <name type="common">allis shad</name>
    <dbReference type="NCBI Taxonomy" id="278164"/>
    <lineage>
        <taxon>Eukaryota</taxon>
        <taxon>Metazoa</taxon>
        <taxon>Chordata</taxon>
        <taxon>Craniata</taxon>
        <taxon>Vertebrata</taxon>
        <taxon>Euteleostomi</taxon>
        <taxon>Actinopterygii</taxon>
        <taxon>Neopterygii</taxon>
        <taxon>Teleostei</taxon>
        <taxon>Clupei</taxon>
        <taxon>Clupeiformes</taxon>
        <taxon>Clupeoidei</taxon>
        <taxon>Clupeidae</taxon>
        <taxon>Alosa</taxon>
    </lineage>
</organism>
<dbReference type="Pfam" id="PF15433">
    <property type="entry name" value="MRP-S31"/>
    <property type="match status" value="1"/>
</dbReference>
<evidence type="ECO:0000313" key="11">
    <source>
        <dbReference type="Proteomes" id="UP000823561"/>
    </source>
</evidence>
<evidence type="ECO:0000256" key="7">
    <source>
        <dbReference type="ARBA" id="ARBA00035133"/>
    </source>
</evidence>
<feature type="region of interest" description="Disordered" evidence="9">
    <location>
        <begin position="1"/>
        <end position="27"/>
    </location>
</feature>
<evidence type="ECO:0000256" key="4">
    <source>
        <dbReference type="ARBA" id="ARBA00022980"/>
    </source>
</evidence>
<keyword evidence="6" id="KW-0687">Ribonucleoprotein</keyword>
<name>A0AAV6HDH4_9TELE</name>
<keyword evidence="5" id="KW-0496">Mitochondrion</keyword>
<proteinExistence type="inferred from homology"/>
<protein>
    <recommendedName>
        <fullName evidence="7">Small ribosomal subunit protein mS31</fullName>
    </recommendedName>
    <alternativeName>
        <fullName evidence="8">28S ribosomal protein S31, mitochondrial</fullName>
    </alternativeName>
</protein>
<evidence type="ECO:0000256" key="8">
    <source>
        <dbReference type="ARBA" id="ARBA00035363"/>
    </source>
</evidence>
<dbReference type="PANTHER" id="PTHR13231:SF3">
    <property type="entry name" value="SMALL RIBOSOMAL SUBUNIT PROTEIN MS31"/>
    <property type="match status" value="1"/>
</dbReference>
<comment type="subcellular location">
    <subcellularLocation>
        <location evidence="1">Mitochondrion</location>
    </subcellularLocation>
</comment>
<dbReference type="Proteomes" id="UP000823561">
    <property type="component" value="Chromosome 2"/>
</dbReference>
<keyword evidence="11" id="KW-1185">Reference proteome</keyword>
<dbReference type="EMBL" id="JADWDJ010000002">
    <property type="protein sequence ID" value="KAG5284574.1"/>
    <property type="molecule type" value="Genomic_DNA"/>
</dbReference>
<dbReference type="InterPro" id="IPR026299">
    <property type="entry name" value="MRP-S31"/>
</dbReference>
<gene>
    <name evidence="10" type="ORF">AALO_G00028170</name>
</gene>
<dbReference type="AlphaFoldDB" id="A0AAV6HDH4"/>
<sequence length="192" mass="21971">MKVGRRANGRLDARPSNQIRFDEDGRGYTHDRGITSELDGVRRRKSGFTGRRLNVFTTKPEDSPAVDAGLSLWDLDLGNRIAMATNQLPRNGFEEMLLWTKQGTFWQYPINNEAGLEEESSVPFHEHVFMEKHLSEGFPSQGPVRHFMELVVAGLAKNPYLTANQKQEHIAWFRGYFQEKQGVLEEAEVYNS</sequence>
<evidence type="ECO:0000256" key="2">
    <source>
        <dbReference type="ARBA" id="ARBA00011057"/>
    </source>
</evidence>
<keyword evidence="3" id="KW-0809">Transit peptide</keyword>
<dbReference type="GO" id="GO:0003735">
    <property type="term" value="F:structural constituent of ribosome"/>
    <property type="evidence" value="ECO:0007669"/>
    <property type="project" value="InterPro"/>
</dbReference>
<evidence type="ECO:0000256" key="9">
    <source>
        <dbReference type="SAM" id="MobiDB-lite"/>
    </source>
</evidence>
<evidence type="ECO:0000256" key="5">
    <source>
        <dbReference type="ARBA" id="ARBA00023128"/>
    </source>
</evidence>
<evidence type="ECO:0000256" key="3">
    <source>
        <dbReference type="ARBA" id="ARBA00022946"/>
    </source>
</evidence>
<accession>A0AAV6HDH4</accession>
<comment type="caution">
    <text evidence="10">The sequence shown here is derived from an EMBL/GenBank/DDBJ whole genome shotgun (WGS) entry which is preliminary data.</text>
</comment>
<dbReference type="GO" id="GO:0005763">
    <property type="term" value="C:mitochondrial small ribosomal subunit"/>
    <property type="evidence" value="ECO:0007669"/>
    <property type="project" value="InterPro"/>
</dbReference>
<evidence type="ECO:0000256" key="6">
    <source>
        <dbReference type="ARBA" id="ARBA00023274"/>
    </source>
</evidence>
<reference evidence="10" key="1">
    <citation type="submission" date="2020-10" db="EMBL/GenBank/DDBJ databases">
        <title>Chromosome-scale genome assembly of the Allis shad, Alosa alosa.</title>
        <authorList>
            <person name="Margot Z."/>
            <person name="Christophe K."/>
            <person name="Cabau C."/>
            <person name="Louis A."/>
            <person name="Berthelot C."/>
            <person name="Parey E."/>
            <person name="Roest Crollius H."/>
            <person name="Montfort J."/>
            <person name="Robinson-Rechavi M."/>
            <person name="Bucao C."/>
            <person name="Bouchez O."/>
            <person name="Gislard M."/>
            <person name="Lluch J."/>
            <person name="Milhes M."/>
            <person name="Lampietro C."/>
            <person name="Lopez Roques C."/>
            <person name="Donnadieu C."/>
            <person name="Braasch I."/>
            <person name="Desvignes T."/>
            <person name="Postlethwait J."/>
            <person name="Bobe J."/>
            <person name="Guiguen Y."/>
        </authorList>
    </citation>
    <scope>NUCLEOTIDE SEQUENCE</scope>
    <source>
        <strain evidence="10">M-15738</strain>
        <tissue evidence="10">Blood</tissue>
    </source>
</reference>